<reference evidence="1" key="1">
    <citation type="journal article" date="2020" name="Nature">
        <title>Giant virus diversity and host interactions through global metagenomics.</title>
        <authorList>
            <person name="Schulz F."/>
            <person name="Roux S."/>
            <person name="Paez-Espino D."/>
            <person name="Jungbluth S."/>
            <person name="Walsh D.A."/>
            <person name="Denef V.J."/>
            <person name="McMahon K.D."/>
            <person name="Konstantinidis K.T."/>
            <person name="Eloe-Fadrosh E.A."/>
            <person name="Kyrpides N.C."/>
            <person name="Woyke T."/>
        </authorList>
    </citation>
    <scope>NUCLEOTIDE SEQUENCE</scope>
    <source>
        <strain evidence="1">GVMAG-M-3300009155-2</strain>
    </source>
</reference>
<sequence>MELNFTEIYNLDNTDNTRENTNNNTDIANKYWEDNPGINSKQKKKVKFSYDDILLSLNLSVNKDGVLQYMSTKNEVIEPQKIQTNNRNIQNQIKTTNISQVQNKNSYIFNKYFKDYKDPTIVEERQIPKTKEEYNKMLVEEHTKRIEAIKRIQQIKSTKMFFSNNMGTSTSQRVTNLNHIFRM</sequence>
<protein>
    <submittedName>
        <fullName evidence="1">Uncharacterized protein</fullName>
    </submittedName>
</protein>
<name>A0A6C0EV93_9ZZZZ</name>
<organism evidence="1">
    <name type="scientific">viral metagenome</name>
    <dbReference type="NCBI Taxonomy" id="1070528"/>
    <lineage>
        <taxon>unclassified sequences</taxon>
        <taxon>metagenomes</taxon>
        <taxon>organismal metagenomes</taxon>
    </lineage>
</organism>
<evidence type="ECO:0000313" key="1">
    <source>
        <dbReference type="EMBL" id="QHT31195.1"/>
    </source>
</evidence>
<dbReference type="AlphaFoldDB" id="A0A6C0EV93"/>
<dbReference type="EMBL" id="MN738916">
    <property type="protein sequence ID" value="QHT31195.1"/>
    <property type="molecule type" value="Genomic_DNA"/>
</dbReference>
<accession>A0A6C0EV93</accession>
<proteinExistence type="predicted"/>